<dbReference type="AlphaFoldDB" id="A0A426YBM6"/>
<gene>
    <name evidence="2" type="ORF">B296_00024985</name>
</gene>
<evidence type="ECO:0000256" key="1">
    <source>
        <dbReference type="SAM" id="MobiDB-lite"/>
    </source>
</evidence>
<organism evidence="2 3">
    <name type="scientific">Ensete ventricosum</name>
    <name type="common">Abyssinian banana</name>
    <name type="synonym">Musa ensete</name>
    <dbReference type="NCBI Taxonomy" id="4639"/>
    <lineage>
        <taxon>Eukaryota</taxon>
        <taxon>Viridiplantae</taxon>
        <taxon>Streptophyta</taxon>
        <taxon>Embryophyta</taxon>
        <taxon>Tracheophyta</taxon>
        <taxon>Spermatophyta</taxon>
        <taxon>Magnoliopsida</taxon>
        <taxon>Liliopsida</taxon>
        <taxon>Zingiberales</taxon>
        <taxon>Musaceae</taxon>
        <taxon>Ensete</taxon>
    </lineage>
</organism>
<accession>A0A426YBM6</accession>
<name>A0A426YBM6_ENSVE</name>
<dbReference type="Proteomes" id="UP000287651">
    <property type="component" value="Unassembled WGS sequence"/>
</dbReference>
<proteinExistence type="predicted"/>
<evidence type="ECO:0000313" key="3">
    <source>
        <dbReference type="Proteomes" id="UP000287651"/>
    </source>
</evidence>
<feature type="compositionally biased region" description="Low complexity" evidence="1">
    <location>
        <begin position="15"/>
        <end position="27"/>
    </location>
</feature>
<dbReference type="Gene3D" id="1.20.5.340">
    <property type="match status" value="1"/>
</dbReference>
<protein>
    <submittedName>
        <fullName evidence="2">Uncharacterized protein</fullName>
    </submittedName>
</protein>
<reference evidence="2 3" key="1">
    <citation type="journal article" date="2014" name="Agronomy (Basel)">
        <title>A Draft Genome Sequence for Ensete ventricosum, the Drought-Tolerant Tree Against Hunger.</title>
        <authorList>
            <person name="Harrison J."/>
            <person name="Moore K.A."/>
            <person name="Paszkiewicz K."/>
            <person name="Jones T."/>
            <person name="Grant M."/>
            <person name="Ambacheew D."/>
            <person name="Muzemil S."/>
            <person name="Studholme D.J."/>
        </authorList>
    </citation>
    <scope>NUCLEOTIDE SEQUENCE [LARGE SCALE GENOMIC DNA]</scope>
</reference>
<sequence length="118" mass="12874">MDLNVLRKKPRMPRGKGAPAAGPEGAQPKVEVIHAVASAKRPIGNRVCDSGRLVTHMGNQTSLLEAVLEKLKSERDSEQLARARQRVDKLEADNAKLRSGLDELSGRLEEAGKELNEL</sequence>
<feature type="region of interest" description="Disordered" evidence="1">
    <location>
        <begin position="1"/>
        <end position="27"/>
    </location>
</feature>
<feature type="compositionally biased region" description="Basic residues" evidence="1">
    <location>
        <begin position="1"/>
        <end position="14"/>
    </location>
</feature>
<evidence type="ECO:0000313" key="2">
    <source>
        <dbReference type="EMBL" id="RRT49129.1"/>
    </source>
</evidence>
<comment type="caution">
    <text evidence="2">The sequence shown here is derived from an EMBL/GenBank/DDBJ whole genome shotgun (WGS) entry which is preliminary data.</text>
</comment>
<feature type="region of interest" description="Disordered" evidence="1">
    <location>
        <begin position="98"/>
        <end position="118"/>
    </location>
</feature>
<dbReference type="EMBL" id="AMZH03013519">
    <property type="protein sequence ID" value="RRT49129.1"/>
    <property type="molecule type" value="Genomic_DNA"/>
</dbReference>